<comment type="caution">
    <text evidence="1">The sequence shown here is derived from an EMBL/GenBank/DDBJ whole genome shotgun (WGS) entry which is preliminary data.</text>
</comment>
<dbReference type="Pfam" id="PF10934">
    <property type="entry name" value="Sheath_initiator"/>
    <property type="match status" value="1"/>
</dbReference>
<proteinExistence type="predicted"/>
<evidence type="ECO:0000313" key="1">
    <source>
        <dbReference type="EMBL" id="MCY6958877.1"/>
    </source>
</evidence>
<dbReference type="EMBL" id="JAPQFJ010000008">
    <property type="protein sequence ID" value="MCY6958877.1"/>
    <property type="molecule type" value="Genomic_DNA"/>
</dbReference>
<dbReference type="InterPro" id="IPR020288">
    <property type="entry name" value="Sheath_initiator"/>
</dbReference>
<dbReference type="RefSeq" id="WP_268061290.1">
    <property type="nucleotide sequence ID" value="NZ_JAPQFJ010000008.1"/>
</dbReference>
<dbReference type="Proteomes" id="UP001144612">
    <property type="component" value="Unassembled WGS sequence"/>
</dbReference>
<reference evidence="1" key="1">
    <citation type="submission" date="2022-12" db="EMBL/GenBank/DDBJ databases">
        <title>Clostridium sp. nov., isolated from industrial wastewater.</title>
        <authorList>
            <person name="Jiayan W."/>
        </authorList>
    </citation>
    <scope>NUCLEOTIDE SEQUENCE</scope>
    <source>
        <strain evidence="1">ZC22-4</strain>
    </source>
</reference>
<gene>
    <name evidence="1" type="ORF">OW729_09705</name>
</gene>
<protein>
    <submittedName>
        <fullName evidence="1">DUF2634 domain-containing protein</fullName>
    </submittedName>
</protein>
<evidence type="ECO:0000313" key="2">
    <source>
        <dbReference type="Proteomes" id="UP001144612"/>
    </source>
</evidence>
<organism evidence="1 2">
    <name type="scientific">Clostridium brassicae</name>
    <dbReference type="NCBI Taxonomy" id="2999072"/>
    <lineage>
        <taxon>Bacteria</taxon>
        <taxon>Bacillati</taxon>
        <taxon>Bacillota</taxon>
        <taxon>Clostridia</taxon>
        <taxon>Eubacteriales</taxon>
        <taxon>Clostridiaceae</taxon>
        <taxon>Clostridium</taxon>
    </lineage>
</organism>
<accession>A0ABT4D989</accession>
<keyword evidence="2" id="KW-1185">Reference proteome</keyword>
<name>A0ABT4D989_9CLOT</name>
<dbReference type="Gene3D" id="3.10.450.40">
    <property type="match status" value="1"/>
</dbReference>
<sequence length="137" mass="15887">MSEVSILPQGATLGTNLSIEQAVIQPSKTYKIKDGRIQGFIDELEALKQSIELILCIERYEYLIYSWNYGSELKGLITIDKGIAESEFKRRVKEALSQDDRIKNVDNFIFEYEEDSVLAEFTIFSIYGEFPIERRFK</sequence>
<dbReference type="SUPFAM" id="SSF160719">
    <property type="entry name" value="gpW/gp25-like"/>
    <property type="match status" value="1"/>
</dbReference>